<keyword evidence="3" id="KW-1185">Reference proteome</keyword>
<feature type="domain" description="MaoC-like" evidence="1">
    <location>
        <begin position="4"/>
        <end position="108"/>
    </location>
</feature>
<dbReference type="GO" id="GO:0019171">
    <property type="term" value="F:(3R)-hydroxyacyl-[acyl-carrier-protein] dehydratase activity"/>
    <property type="evidence" value="ECO:0007669"/>
    <property type="project" value="TreeGrafter"/>
</dbReference>
<evidence type="ECO:0000259" key="1">
    <source>
        <dbReference type="Pfam" id="PF01575"/>
    </source>
</evidence>
<reference evidence="2" key="1">
    <citation type="journal article" date="2014" name="Int. J. Syst. Evol. Microbiol.">
        <title>Complete genome sequence of Corynebacterium casei LMG S-19264T (=DSM 44701T), isolated from a smear-ripened cheese.</title>
        <authorList>
            <consortium name="US DOE Joint Genome Institute (JGI-PGF)"/>
            <person name="Walter F."/>
            <person name="Albersmeier A."/>
            <person name="Kalinowski J."/>
            <person name="Ruckert C."/>
        </authorList>
    </citation>
    <scope>NUCLEOTIDE SEQUENCE</scope>
    <source>
        <strain evidence="2">VKM B-1513</strain>
    </source>
</reference>
<dbReference type="PANTHER" id="PTHR43437">
    <property type="entry name" value="HYDROXYACYL-THIOESTER DEHYDRATASE TYPE 2, MITOCHONDRIAL-RELATED"/>
    <property type="match status" value="1"/>
</dbReference>
<dbReference type="Gene3D" id="3.10.129.10">
    <property type="entry name" value="Hotdog Thioesterase"/>
    <property type="match status" value="1"/>
</dbReference>
<dbReference type="Proteomes" id="UP001143486">
    <property type="component" value="Unassembled WGS sequence"/>
</dbReference>
<accession>A0A9W6MN47</accession>
<reference evidence="2" key="2">
    <citation type="submission" date="2023-01" db="EMBL/GenBank/DDBJ databases">
        <authorList>
            <person name="Sun Q."/>
            <person name="Evtushenko L."/>
        </authorList>
    </citation>
    <scope>NUCLEOTIDE SEQUENCE</scope>
    <source>
        <strain evidence="2">VKM B-1513</strain>
    </source>
</reference>
<sequence length="125" mass="13482">MSRRATLEKTFTQADFDAFAALSGDDNPIHVDPDFSARTRFGRTVAHGALLCSVLRGLVEEIVPGGRQIRQSTMYPAPSPAGEALRFEAETTGETADRITIALTVTRLADGEVTCRGETEVAPCR</sequence>
<dbReference type="SUPFAM" id="SSF54637">
    <property type="entry name" value="Thioesterase/thiol ester dehydrase-isomerase"/>
    <property type="match status" value="1"/>
</dbReference>
<dbReference type="RefSeq" id="WP_271186172.1">
    <property type="nucleotide sequence ID" value="NZ_BSFE01000003.1"/>
</dbReference>
<dbReference type="GO" id="GO:0005835">
    <property type="term" value="C:fatty acid synthase complex"/>
    <property type="evidence" value="ECO:0007669"/>
    <property type="project" value="InterPro"/>
</dbReference>
<dbReference type="InterPro" id="IPR029069">
    <property type="entry name" value="HotDog_dom_sf"/>
</dbReference>
<dbReference type="InterPro" id="IPR050965">
    <property type="entry name" value="UPF0336/Enoyl-CoA_hydratase"/>
</dbReference>
<name>A0A9W6MN47_9PROT</name>
<dbReference type="PRINTS" id="PR01483">
    <property type="entry name" value="FASYNTHASE"/>
</dbReference>
<dbReference type="AlphaFoldDB" id="A0A9W6MN47"/>
<protein>
    <submittedName>
        <fullName evidence="2">Dehydratase</fullName>
    </submittedName>
</protein>
<dbReference type="GO" id="GO:0006633">
    <property type="term" value="P:fatty acid biosynthetic process"/>
    <property type="evidence" value="ECO:0007669"/>
    <property type="project" value="InterPro"/>
</dbReference>
<dbReference type="Pfam" id="PF01575">
    <property type="entry name" value="MaoC_dehydratas"/>
    <property type="match status" value="1"/>
</dbReference>
<organism evidence="2 3">
    <name type="scientific">Maricaulis virginensis</name>
    <dbReference type="NCBI Taxonomy" id="144022"/>
    <lineage>
        <taxon>Bacteria</taxon>
        <taxon>Pseudomonadati</taxon>
        <taxon>Pseudomonadota</taxon>
        <taxon>Alphaproteobacteria</taxon>
        <taxon>Maricaulales</taxon>
        <taxon>Maricaulaceae</taxon>
        <taxon>Maricaulis</taxon>
    </lineage>
</organism>
<dbReference type="InterPro" id="IPR003965">
    <property type="entry name" value="Fatty_acid_synthase"/>
</dbReference>
<evidence type="ECO:0000313" key="3">
    <source>
        <dbReference type="Proteomes" id="UP001143486"/>
    </source>
</evidence>
<dbReference type="EMBL" id="BSFE01000003">
    <property type="protein sequence ID" value="GLK51807.1"/>
    <property type="molecule type" value="Genomic_DNA"/>
</dbReference>
<dbReference type="GO" id="GO:0004312">
    <property type="term" value="F:fatty acid synthase activity"/>
    <property type="evidence" value="ECO:0007669"/>
    <property type="project" value="InterPro"/>
</dbReference>
<comment type="caution">
    <text evidence="2">The sequence shown here is derived from an EMBL/GenBank/DDBJ whole genome shotgun (WGS) entry which is preliminary data.</text>
</comment>
<dbReference type="PANTHER" id="PTHR43437:SF3">
    <property type="entry name" value="HYDROXYACYL-THIOESTER DEHYDRATASE TYPE 2, MITOCHONDRIAL"/>
    <property type="match status" value="1"/>
</dbReference>
<proteinExistence type="predicted"/>
<evidence type="ECO:0000313" key="2">
    <source>
        <dbReference type="EMBL" id="GLK51807.1"/>
    </source>
</evidence>
<gene>
    <name evidence="2" type="ORF">GCM10017621_13150</name>
</gene>
<dbReference type="InterPro" id="IPR002539">
    <property type="entry name" value="MaoC-like_dom"/>
</dbReference>